<name>T0MFH1_9MICR</name>
<protein>
    <submittedName>
        <fullName evidence="1">Uncharacterized protein</fullName>
    </submittedName>
</protein>
<gene>
    <name evidence="1" type="ORF">NAPIS_ORF02596</name>
</gene>
<dbReference type="EMBL" id="KE647360">
    <property type="protein sequence ID" value="EQB59830.1"/>
    <property type="molecule type" value="Genomic_DNA"/>
</dbReference>
<dbReference type="VEuPathDB" id="MicrosporidiaDB:NAPIS_ORF02596"/>
<reference evidence="1 2" key="1">
    <citation type="journal article" date="2013" name="BMC Genomics">
        <title>Genome sequencing and comparative genomics of honey bee microsporidia, Nosema apis reveal novel insights into host-parasite interactions.</title>
        <authorList>
            <person name="Chen Yp."/>
            <person name="Pettis J.S."/>
            <person name="Zhao Y."/>
            <person name="Liu X."/>
            <person name="Tallon L.J."/>
            <person name="Sadzewicz L.D."/>
            <person name="Li R."/>
            <person name="Zheng H."/>
            <person name="Huang S."/>
            <person name="Zhang X."/>
            <person name="Hamilton M.C."/>
            <person name="Pernal S.F."/>
            <person name="Melathopoulos A.P."/>
            <person name="Yan X."/>
            <person name="Evans J.D."/>
        </authorList>
    </citation>
    <scope>NUCLEOTIDE SEQUENCE [LARGE SCALE GENOMIC DNA]</scope>
    <source>
        <strain evidence="1 2">BRL 01</strain>
    </source>
</reference>
<sequence length="164" mass="18922">MNIYFFICFCIFSKATNFNDNKNVNIAQKHENDKLDVQNTKISSKSQSNSNTNGFFSFNSKCKQNNPIRERVCYILKPEDNLNDLKSSIIDKESQPIKNQNNSSSKSQNIVISCDYSSTENKNFNKGKKVFQHHNEPLCKKKDENNMICGIHCLCHTKKIKNDN</sequence>
<evidence type="ECO:0000313" key="2">
    <source>
        <dbReference type="Proteomes" id="UP000053780"/>
    </source>
</evidence>
<evidence type="ECO:0000313" key="1">
    <source>
        <dbReference type="EMBL" id="EQB59830.1"/>
    </source>
</evidence>
<accession>T0MFH1</accession>
<dbReference type="AlphaFoldDB" id="T0MFH1"/>
<dbReference type="HOGENOM" id="CLU_1619520_0_0_1"/>
<keyword evidence="2" id="KW-1185">Reference proteome</keyword>
<proteinExistence type="predicted"/>
<organism evidence="1 2">
    <name type="scientific">Vairimorpha apis BRL 01</name>
    <dbReference type="NCBI Taxonomy" id="1037528"/>
    <lineage>
        <taxon>Eukaryota</taxon>
        <taxon>Fungi</taxon>
        <taxon>Fungi incertae sedis</taxon>
        <taxon>Microsporidia</taxon>
        <taxon>Nosematidae</taxon>
        <taxon>Vairimorpha</taxon>
    </lineage>
</organism>
<dbReference type="Proteomes" id="UP000053780">
    <property type="component" value="Unassembled WGS sequence"/>
</dbReference>